<dbReference type="EC" id="1.2.7.8" evidence="3 14"/>
<feature type="binding site" evidence="15">
    <location>
        <position position="533"/>
    </location>
    <ligand>
        <name>[4Fe-4S] cluster</name>
        <dbReference type="ChEBI" id="CHEBI:49883"/>
        <label>1</label>
    </ligand>
</feature>
<dbReference type="InterPro" id="IPR017900">
    <property type="entry name" value="4Fe4S_Fe_S_CS"/>
</dbReference>
<dbReference type="PIRSF" id="PIRSF006439">
    <property type="entry name" value="Indolepyruvate_ferr_oxidored"/>
    <property type="match status" value="1"/>
</dbReference>
<evidence type="ECO:0000256" key="13">
    <source>
        <dbReference type="ARBA" id="ARBA00048332"/>
    </source>
</evidence>
<dbReference type="InterPro" id="IPR045025">
    <property type="entry name" value="HACL1-like"/>
</dbReference>
<reference evidence="17 18" key="1">
    <citation type="submission" date="2019-03" db="EMBL/GenBank/DDBJ databases">
        <title>Genomic Encyclopedia of Type Strains, Phase IV (KMG-IV): sequencing the most valuable type-strain genomes for metagenomic binning, comparative biology and taxonomic classification.</title>
        <authorList>
            <person name="Goeker M."/>
        </authorList>
    </citation>
    <scope>NUCLEOTIDE SEQUENCE [LARGE SCALE GENOMIC DNA]</scope>
    <source>
        <strain evidence="17 18">DSM 24984</strain>
    </source>
</reference>
<dbReference type="SUPFAM" id="SSF52922">
    <property type="entry name" value="TK C-terminal domain-like"/>
    <property type="match status" value="1"/>
</dbReference>
<dbReference type="PROSITE" id="PS00198">
    <property type="entry name" value="4FE4S_FER_1"/>
    <property type="match status" value="1"/>
</dbReference>
<evidence type="ECO:0000256" key="6">
    <source>
        <dbReference type="ARBA" id="ARBA00022485"/>
    </source>
</evidence>
<evidence type="ECO:0000256" key="14">
    <source>
        <dbReference type="PIRNR" id="PIRNR006439"/>
    </source>
</evidence>
<feature type="binding site" evidence="15">
    <location>
        <position position="564"/>
    </location>
    <ligand>
        <name>[4Fe-4S] cluster</name>
        <dbReference type="ChEBI" id="CHEBI:49883"/>
        <label>2</label>
    </ligand>
</feature>
<protein>
    <recommendedName>
        <fullName evidence="4 14">Indolepyruvate oxidoreductase subunit IorA</fullName>
        <shortName evidence="14">IOR</shortName>
        <ecNumber evidence="3 14">1.2.7.8</ecNumber>
    </recommendedName>
    <alternativeName>
        <fullName evidence="12 14">Indolepyruvate ferredoxin oxidoreductase subunit alpha</fullName>
    </alternativeName>
</protein>
<accession>A0A4R1KB33</accession>
<keyword evidence="11 14" id="KW-0411">Iron-sulfur</keyword>
<dbReference type="GO" id="GO:0051539">
    <property type="term" value="F:4 iron, 4 sulfur cluster binding"/>
    <property type="evidence" value="ECO:0007669"/>
    <property type="project" value="UniProtKB-UniRule"/>
</dbReference>
<dbReference type="PANTHER" id="PTHR43710">
    <property type="entry name" value="2-HYDROXYACYL-COA LYASE"/>
    <property type="match status" value="1"/>
</dbReference>
<feature type="binding site" evidence="15">
    <location>
        <position position="536"/>
    </location>
    <ligand>
        <name>[4Fe-4S] cluster</name>
        <dbReference type="ChEBI" id="CHEBI:49883"/>
        <label>1</label>
    </ligand>
</feature>
<feature type="binding site" evidence="15">
    <location>
        <position position="571"/>
    </location>
    <ligand>
        <name>[4Fe-4S] cluster</name>
        <dbReference type="ChEBI" id="CHEBI:49883"/>
        <label>1</label>
    </ligand>
</feature>
<dbReference type="InterPro" id="IPR029061">
    <property type="entry name" value="THDP-binding"/>
</dbReference>
<dbReference type="GO" id="GO:0043805">
    <property type="term" value="F:indolepyruvate ferredoxin oxidoreductase activity"/>
    <property type="evidence" value="ECO:0007669"/>
    <property type="project" value="UniProtKB-UniRule"/>
</dbReference>
<evidence type="ECO:0000256" key="9">
    <source>
        <dbReference type="ARBA" id="ARBA00023002"/>
    </source>
</evidence>
<dbReference type="GO" id="GO:0046872">
    <property type="term" value="F:metal ion binding"/>
    <property type="evidence" value="ECO:0007669"/>
    <property type="project" value="UniProtKB-UniRule"/>
</dbReference>
<dbReference type="Gene3D" id="3.30.70.20">
    <property type="match status" value="1"/>
</dbReference>
<dbReference type="Gene3D" id="3.40.50.970">
    <property type="match status" value="2"/>
</dbReference>
<feature type="binding site" evidence="15">
    <location>
        <position position="542"/>
    </location>
    <ligand>
        <name>[4Fe-4S] cluster</name>
        <dbReference type="ChEBI" id="CHEBI:49883"/>
        <label>2</label>
    </ligand>
</feature>
<evidence type="ECO:0000256" key="15">
    <source>
        <dbReference type="PIRSR" id="PIRSR006439-50"/>
    </source>
</evidence>
<evidence type="ECO:0000256" key="7">
    <source>
        <dbReference type="ARBA" id="ARBA00022723"/>
    </source>
</evidence>
<dbReference type="Proteomes" id="UP000294614">
    <property type="component" value="Unassembled WGS sequence"/>
</dbReference>
<dbReference type="InterPro" id="IPR017721">
    <property type="entry name" value="IorA"/>
</dbReference>
<feature type="domain" description="4Fe-4S ferredoxin-type" evidence="16">
    <location>
        <begin position="552"/>
        <end position="580"/>
    </location>
</feature>
<keyword evidence="9 14" id="KW-0560">Oxidoreductase</keyword>
<dbReference type="InterPro" id="IPR002880">
    <property type="entry name" value="Pyrv_Fd/Flavodoxin_OxRdtase_N"/>
</dbReference>
<comment type="subunit">
    <text evidence="2">Heterodimer of the IorA and IorB subunits.</text>
</comment>
<keyword evidence="18" id="KW-1185">Reference proteome</keyword>
<evidence type="ECO:0000256" key="3">
    <source>
        <dbReference type="ARBA" id="ARBA00012812"/>
    </source>
</evidence>
<evidence type="ECO:0000256" key="2">
    <source>
        <dbReference type="ARBA" id="ARBA00011238"/>
    </source>
</evidence>
<evidence type="ECO:0000256" key="11">
    <source>
        <dbReference type="ARBA" id="ARBA00023014"/>
    </source>
</evidence>
<dbReference type="SUPFAM" id="SSF52518">
    <property type="entry name" value="Thiamin diphosphate-binding fold (THDP-binding)"/>
    <property type="match status" value="2"/>
</dbReference>
<evidence type="ECO:0000259" key="16">
    <source>
        <dbReference type="PROSITE" id="PS51379"/>
    </source>
</evidence>
<name>A0A4R1KB33_9BACT</name>
<dbReference type="CDD" id="cd02008">
    <property type="entry name" value="TPP_IOR_alpha"/>
    <property type="match status" value="1"/>
</dbReference>
<evidence type="ECO:0000256" key="1">
    <source>
        <dbReference type="ARBA" id="ARBA00002995"/>
    </source>
</evidence>
<evidence type="ECO:0000256" key="8">
    <source>
        <dbReference type="ARBA" id="ARBA00022982"/>
    </source>
</evidence>
<dbReference type="RefSeq" id="WP_132871078.1">
    <property type="nucleotide sequence ID" value="NZ_SMGG01000003.1"/>
</dbReference>
<keyword evidence="7 14" id="KW-0479">Metal-binding</keyword>
<dbReference type="Pfam" id="PF00037">
    <property type="entry name" value="Fer4"/>
    <property type="match status" value="1"/>
</dbReference>
<dbReference type="EMBL" id="SMGG01000003">
    <property type="protein sequence ID" value="TCK61634.1"/>
    <property type="molecule type" value="Genomic_DNA"/>
</dbReference>
<comment type="catalytic activity">
    <reaction evidence="13 14">
        <text>indole-3-pyruvate + 2 oxidized [2Fe-2S]-[ferredoxin] + CoA = (indol-3-yl)acetyl-CoA + 2 reduced [2Fe-2S]-[ferredoxin] + CO2 + H(+)</text>
        <dbReference type="Rhea" id="RHEA:12645"/>
        <dbReference type="Rhea" id="RHEA-COMP:10000"/>
        <dbReference type="Rhea" id="RHEA-COMP:10001"/>
        <dbReference type="ChEBI" id="CHEBI:15378"/>
        <dbReference type="ChEBI" id="CHEBI:16526"/>
        <dbReference type="ChEBI" id="CHEBI:17640"/>
        <dbReference type="ChEBI" id="CHEBI:33737"/>
        <dbReference type="ChEBI" id="CHEBI:33738"/>
        <dbReference type="ChEBI" id="CHEBI:57271"/>
        <dbReference type="ChEBI" id="CHEBI:57287"/>
        <dbReference type="EC" id="1.2.7.8"/>
    </reaction>
</comment>
<evidence type="ECO:0000313" key="18">
    <source>
        <dbReference type="Proteomes" id="UP000294614"/>
    </source>
</evidence>
<keyword evidence="17" id="KW-0670">Pyruvate</keyword>
<comment type="function">
    <text evidence="1 14">Catalyzes the ferredoxin-dependent oxidative decarboxylation of arylpyruvates.</text>
</comment>
<keyword evidence="6 14" id="KW-0004">4Fe-4S</keyword>
<dbReference type="CDD" id="cd07034">
    <property type="entry name" value="TPP_PYR_PFOR_IOR-alpha_like"/>
    <property type="match status" value="1"/>
</dbReference>
<evidence type="ECO:0000256" key="4">
    <source>
        <dbReference type="ARBA" id="ARBA00017710"/>
    </source>
</evidence>
<feature type="binding site" evidence="15">
    <location>
        <position position="561"/>
    </location>
    <ligand>
        <name>[4Fe-4S] cluster</name>
        <dbReference type="ChEBI" id="CHEBI:49883"/>
        <label>2</label>
    </ligand>
</feature>
<feature type="binding site" evidence="15">
    <location>
        <position position="567"/>
    </location>
    <ligand>
        <name>[4Fe-4S] cluster</name>
        <dbReference type="ChEBI" id="CHEBI:49883"/>
        <label>2</label>
    </ligand>
</feature>
<proteinExistence type="predicted"/>
<keyword evidence="5 14" id="KW-0813">Transport</keyword>
<evidence type="ECO:0000313" key="17">
    <source>
        <dbReference type="EMBL" id="TCK61634.1"/>
    </source>
</evidence>
<dbReference type="GO" id="GO:0030976">
    <property type="term" value="F:thiamine pyrophosphate binding"/>
    <property type="evidence" value="ECO:0007669"/>
    <property type="project" value="InterPro"/>
</dbReference>
<dbReference type="InterPro" id="IPR011766">
    <property type="entry name" value="TPP_enzyme_TPP-bd"/>
</dbReference>
<dbReference type="Pfam" id="PF01855">
    <property type="entry name" value="POR_N"/>
    <property type="match status" value="1"/>
</dbReference>
<feature type="binding site" evidence="15">
    <location>
        <position position="530"/>
    </location>
    <ligand>
        <name>[4Fe-4S] cluster</name>
        <dbReference type="ChEBI" id="CHEBI:49883"/>
        <label>1</label>
    </ligand>
</feature>
<sequence length="580" mass="63162">MVNGFFLGNELIALAAVNSGVKSAYAYPGTPSSEILSAFQKFAPERYAQWSLNEKIALELAAGEAISGSSTLCCMKMVGLNVAADPLFSVAYTGVAGAMVLVSADDPGPYSSQTEQDSRMYAVSAKMPVLDPCNPQDAYRLTMLAYDISTKYKLPVMVRPVMRVCHSRQNFETGEAAAQPLHGQFQKDMPRWAATPKFRRILHEKLNRSLDLLAAEMAPKIPEKKYDMAVVASGYAYAMAKDIIDELNLPFDIIKVDMPYPLDRQFVIETELVYDRIVVLEETFPVIEHNFTIKTVGRLNGLIPSEGELTPDIIADILLTTAGIQHEREKAEAETAETPVNLKPRLCAGCGHRPAFYAMKLAAPDGIFPGDIGCYTLGINLNAVDTCICMGASITFAEALKRSNPEKPVICTIGDSTFFHTGVTGLTNAVVNNAPIVVAILDNETTAMTGFQPVPHLSGKLTIEQACRGAGVNHIVTVDPYNLKKGTEALKQAIAYAHTDNAPAVVIFNKECVTKTRYKNKKTAEISDACTDCTICYEKFECPAISRNRVKRMAEIDQNACVGCMVCIQVCPIKAIGVKK</sequence>
<evidence type="ECO:0000256" key="10">
    <source>
        <dbReference type="ARBA" id="ARBA00023004"/>
    </source>
</evidence>
<dbReference type="InterPro" id="IPR017896">
    <property type="entry name" value="4Fe4S_Fe-S-bd"/>
</dbReference>
<dbReference type="PANTHER" id="PTHR43710:SF7">
    <property type="entry name" value="INDOLEPYRUVATE OXIDOREDUCTASE SUBUNIT IORA"/>
    <property type="match status" value="1"/>
</dbReference>
<dbReference type="PROSITE" id="PS51379">
    <property type="entry name" value="4FE4S_FER_2"/>
    <property type="match status" value="1"/>
</dbReference>
<evidence type="ECO:0000256" key="12">
    <source>
        <dbReference type="ARBA" id="ARBA00030514"/>
    </source>
</evidence>
<evidence type="ECO:0000256" key="5">
    <source>
        <dbReference type="ARBA" id="ARBA00022448"/>
    </source>
</evidence>
<dbReference type="AlphaFoldDB" id="A0A4R1KB33"/>
<dbReference type="GO" id="GO:0044281">
    <property type="term" value="P:small molecule metabolic process"/>
    <property type="evidence" value="ECO:0007669"/>
    <property type="project" value="UniProtKB-ARBA"/>
</dbReference>
<organism evidence="17 18">
    <name type="scientific">Seleniivibrio woodruffii</name>
    <dbReference type="NCBI Taxonomy" id="1078050"/>
    <lineage>
        <taxon>Bacteria</taxon>
        <taxon>Pseudomonadati</taxon>
        <taxon>Deferribacterota</taxon>
        <taxon>Deferribacteres</taxon>
        <taxon>Deferribacterales</taxon>
        <taxon>Geovibrionaceae</taxon>
        <taxon>Seleniivibrio</taxon>
    </lineage>
</organism>
<gene>
    <name evidence="17" type="ORF">C8D98_0136</name>
</gene>
<dbReference type="SUPFAM" id="SSF54862">
    <property type="entry name" value="4Fe-4S ferredoxins"/>
    <property type="match status" value="1"/>
</dbReference>
<comment type="caution">
    <text evidence="17">The sequence shown here is derived from an EMBL/GenBank/DDBJ whole genome shotgun (WGS) entry which is preliminary data.</text>
</comment>
<comment type="cofactor">
    <cofactor evidence="14 15">
        <name>[4Fe-4S] cluster</name>
        <dbReference type="ChEBI" id="CHEBI:49883"/>
    </cofactor>
    <text evidence="14 15">Binds 2 [4Fe-4S] clusters. In this family the first cluster has a non-standard and varying [4Fe-4S] binding motif CX(2)CX(2)CX(4-5)CP.</text>
</comment>
<dbReference type="InterPro" id="IPR009014">
    <property type="entry name" value="Transketo_C/PFOR_II"/>
</dbReference>
<dbReference type="Pfam" id="PF02775">
    <property type="entry name" value="TPP_enzyme_C"/>
    <property type="match status" value="1"/>
</dbReference>
<keyword evidence="8 14" id="KW-0249">Electron transport</keyword>
<keyword evidence="10 14" id="KW-0408">Iron</keyword>
<dbReference type="FunFam" id="3.40.50.970:FF:000039">
    <property type="entry name" value="Indolepyruvate oxidoreductase subunit IorA"/>
    <property type="match status" value="1"/>
</dbReference>